<dbReference type="PANTHER" id="PTHR30008">
    <property type="entry name" value="EXODEOXYRIBONUCLEASE 7 LARGE SUBUNIT"/>
    <property type="match status" value="1"/>
</dbReference>
<keyword evidence="2 5" id="KW-0540">Nuclease</keyword>
<dbReference type="RefSeq" id="WP_347308223.1">
    <property type="nucleotide sequence ID" value="NZ_JBAJEX010000005.1"/>
</dbReference>
<dbReference type="InterPro" id="IPR003753">
    <property type="entry name" value="Exonuc_VII_L"/>
</dbReference>
<keyword evidence="1 5" id="KW-0963">Cytoplasm</keyword>
<dbReference type="GO" id="GO:0008855">
    <property type="term" value="F:exodeoxyribonuclease VII activity"/>
    <property type="evidence" value="ECO:0007669"/>
    <property type="project" value="UniProtKB-EC"/>
</dbReference>
<evidence type="ECO:0000256" key="4">
    <source>
        <dbReference type="ARBA" id="ARBA00022839"/>
    </source>
</evidence>
<organism evidence="9 10">
    <name type="scientific">Thiobacter aerophilum</name>
    <dbReference type="NCBI Taxonomy" id="3121275"/>
    <lineage>
        <taxon>Bacteria</taxon>
        <taxon>Pseudomonadati</taxon>
        <taxon>Pseudomonadota</taxon>
        <taxon>Betaproteobacteria</taxon>
        <taxon>Burkholderiales</taxon>
        <taxon>Thiobacteraceae</taxon>
        <taxon>Thiobacter</taxon>
    </lineage>
</organism>
<dbReference type="CDD" id="cd04489">
    <property type="entry name" value="ExoVII_LU_OBF"/>
    <property type="match status" value="1"/>
</dbReference>
<dbReference type="Proteomes" id="UP001482231">
    <property type="component" value="Unassembled WGS sequence"/>
</dbReference>
<protein>
    <recommendedName>
        <fullName evidence="5">Exodeoxyribonuclease 7 large subunit</fullName>
        <ecNumber evidence="5">3.1.11.6</ecNumber>
    </recommendedName>
    <alternativeName>
        <fullName evidence="5">Exodeoxyribonuclease VII large subunit</fullName>
        <shortName evidence="5">Exonuclease VII large subunit</shortName>
    </alternativeName>
</protein>
<dbReference type="Pfam" id="PF13742">
    <property type="entry name" value="tRNA_anti_2"/>
    <property type="match status" value="1"/>
</dbReference>
<feature type="domain" description="Exonuclease VII large subunit C-terminal" evidence="7">
    <location>
        <begin position="130"/>
        <end position="440"/>
    </location>
</feature>
<accession>A0ABV0EEV8</accession>
<feature type="domain" description="OB-fold nucleic acid binding" evidence="8">
    <location>
        <begin position="15"/>
        <end position="106"/>
    </location>
</feature>
<dbReference type="EC" id="3.1.11.6" evidence="5"/>
<keyword evidence="10" id="KW-1185">Reference proteome</keyword>
<dbReference type="InterPro" id="IPR020579">
    <property type="entry name" value="Exonuc_VII_lsu_C"/>
</dbReference>
<comment type="function">
    <text evidence="5">Bidirectionally degrades single-stranded DNA into large acid-insoluble oligonucleotides, which are then degraded further into small acid-soluble oligonucleotides.</text>
</comment>
<dbReference type="InterPro" id="IPR025824">
    <property type="entry name" value="OB-fold_nuc-bd_dom"/>
</dbReference>
<evidence type="ECO:0000256" key="5">
    <source>
        <dbReference type="HAMAP-Rule" id="MF_00378"/>
    </source>
</evidence>
<proteinExistence type="inferred from homology"/>
<evidence type="ECO:0000259" key="7">
    <source>
        <dbReference type="Pfam" id="PF02601"/>
    </source>
</evidence>
<comment type="subcellular location">
    <subcellularLocation>
        <location evidence="5 6">Cytoplasm</location>
    </subcellularLocation>
</comment>
<gene>
    <name evidence="5 9" type="primary">xseA</name>
    <name evidence="9" type="ORF">V6E02_07805</name>
</gene>
<comment type="catalytic activity">
    <reaction evidence="5 6">
        <text>Exonucleolytic cleavage in either 5'- to 3'- or 3'- to 5'-direction to yield nucleoside 5'-phosphates.</text>
        <dbReference type="EC" id="3.1.11.6"/>
    </reaction>
</comment>
<reference evidence="9 10" key="1">
    <citation type="submission" date="2024-02" db="EMBL/GenBank/DDBJ databases">
        <title>New thermophilic sulfur-oxidizing bacteria from a hot springs of the Uzon caldera (Kamchatka, Russia).</title>
        <authorList>
            <person name="Dukat A.M."/>
            <person name="Elcheninov A.G."/>
            <person name="Frolov E.N."/>
        </authorList>
    </citation>
    <scope>NUCLEOTIDE SEQUENCE [LARGE SCALE GENOMIC DNA]</scope>
    <source>
        <strain evidence="9 10">AK1</strain>
    </source>
</reference>
<sequence length="453" mass="50498">MLSSPFPPPQDQAIPVSELNRRTRALLENSFPPLWVSGEISNLTRHGSGHWYFSLKDDKAQVRCVMFRHRNQYLDFEVREGMQVEARAIVTLYEPRGDFQLNVETLRPGGLGALYEAFARLKARLEAEGLFVPERKRPLPSFPRAVGIITSREAAALRDVLTTLRRRMPSLPVVIYPTPVQGRGAAARIAEAIGIANQRGECDVLILCRGGGSIEDLWEFNEEIVARAIVASHIPIVCGVGHETDFTIADFAADVRAPTPTAAAELASPNRVELAHKLDRFAARLARDMQRTLETRMQHLDHLAKRLRHPGERLRQQADELAHWRQRLGQAVQGQLARRRWQLAHLAARLAAARPDLARRRQGLDHLGTRLTRATAQSLAHWRQRLASLEAHLGHLNPRAVLNRGYSIVRNEAGEIVTRASQLQMGETVALTFAVGGADARVLDTHAPTPETG</sequence>
<evidence type="ECO:0000256" key="6">
    <source>
        <dbReference type="RuleBase" id="RU004355"/>
    </source>
</evidence>
<comment type="subunit">
    <text evidence="5">Heterooligomer composed of large and small subunits.</text>
</comment>
<name>A0ABV0EEV8_9BURK</name>
<keyword evidence="3 5" id="KW-0378">Hydrolase</keyword>
<dbReference type="EMBL" id="JBAJEX010000005">
    <property type="protein sequence ID" value="MEO1767114.1"/>
    <property type="molecule type" value="Genomic_DNA"/>
</dbReference>
<dbReference type="NCBIfam" id="TIGR00237">
    <property type="entry name" value="xseA"/>
    <property type="match status" value="1"/>
</dbReference>
<evidence type="ECO:0000313" key="10">
    <source>
        <dbReference type="Proteomes" id="UP001482231"/>
    </source>
</evidence>
<keyword evidence="4 5" id="KW-0269">Exonuclease</keyword>
<dbReference type="HAMAP" id="MF_00378">
    <property type="entry name" value="Exonuc_7_L"/>
    <property type="match status" value="1"/>
</dbReference>
<evidence type="ECO:0000256" key="1">
    <source>
        <dbReference type="ARBA" id="ARBA00022490"/>
    </source>
</evidence>
<evidence type="ECO:0000256" key="3">
    <source>
        <dbReference type="ARBA" id="ARBA00022801"/>
    </source>
</evidence>
<evidence type="ECO:0000256" key="2">
    <source>
        <dbReference type="ARBA" id="ARBA00022722"/>
    </source>
</evidence>
<evidence type="ECO:0000313" key="9">
    <source>
        <dbReference type="EMBL" id="MEO1767114.1"/>
    </source>
</evidence>
<evidence type="ECO:0000259" key="8">
    <source>
        <dbReference type="Pfam" id="PF13742"/>
    </source>
</evidence>
<comment type="caution">
    <text evidence="9">The sequence shown here is derived from an EMBL/GenBank/DDBJ whole genome shotgun (WGS) entry which is preliminary data.</text>
</comment>
<dbReference type="PANTHER" id="PTHR30008:SF0">
    <property type="entry name" value="EXODEOXYRIBONUCLEASE 7 LARGE SUBUNIT"/>
    <property type="match status" value="1"/>
</dbReference>
<dbReference type="Pfam" id="PF02601">
    <property type="entry name" value="Exonuc_VII_L"/>
    <property type="match status" value="1"/>
</dbReference>
<comment type="similarity">
    <text evidence="5 6">Belongs to the XseA family.</text>
</comment>